<accession>A0A923MUC9</accession>
<dbReference type="InterPro" id="IPR027385">
    <property type="entry name" value="Beta-barrel_OMP"/>
</dbReference>
<evidence type="ECO:0000256" key="3">
    <source>
        <dbReference type="SAM" id="MobiDB-lite"/>
    </source>
</evidence>
<dbReference type="AlphaFoldDB" id="A0A923MUC9"/>
<dbReference type="EMBL" id="JACORT010000009">
    <property type="protein sequence ID" value="MBC5785161.1"/>
    <property type="molecule type" value="Genomic_DNA"/>
</dbReference>
<feature type="signal peptide" evidence="4">
    <location>
        <begin position="1"/>
        <end position="29"/>
    </location>
</feature>
<protein>
    <submittedName>
        <fullName evidence="6">Outer membrane beta-barrel protein</fullName>
    </submittedName>
</protein>
<evidence type="ECO:0000313" key="6">
    <source>
        <dbReference type="EMBL" id="MBC5785161.1"/>
    </source>
</evidence>
<dbReference type="RefSeq" id="WP_187077908.1">
    <property type="nucleotide sequence ID" value="NZ_JACORT010000009.1"/>
</dbReference>
<dbReference type="SUPFAM" id="SSF56925">
    <property type="entry name" value="OMPA-like"/>
    <property type="match status" value="1"/>
</dbReference>
<feature type="domain" description="Outer membrane protein beta-barrel" evidence="5">
    <location>
        <begin position="19"/>
        <end position="203"/>
    </location>
</feature>
<name>A0A923MUC9_9BURK</name>
<feature type="region of interest" description="Disordered" evidence="3">
    <location>
        <begin position="233"/>
        <end position="262"/>
    </location>
</feature>
<evidence type="ECO:0000256" key="1">
    <source>
        <dbReference type="ARBA" id="ARBA00004442"/>
    </source>
</evidence>
<dbReference type="InterPro" id="IPR011250">
    <property type="entry name" value="OMP/PagP_B-barrel"/>
</dbReference>
<keyword evidence="2 4" id="KW-0732">Signal</keyword>
<dbReference type="Proteomes" id="UP000608513">
    <property type="component" value="Unassembled WGS sequence"/>
</dbReference>
<organism evidence="6 7">
    <name type="scientific">Ramlibacter cellulosilyticus</name>
    <dbReference type="NCBI Taxonomy" id="2764187"/>
    <lineage>
        <taxon>Bacteria</taxon>
        <taxon>Pseudomonadati</taxon>
        <taxon>Pseudomonadota</taxon>
        <taxon>Betaproteobacteria</taxon>
        <taxon>Burkholderiales</taxon>
        <taxon>Comamonadaceae</taxon>
        <taxon>Ramlibacter</taxon>
    </lineage>
</organism>
<evidence type="ECO:0000259" key="5">
    <source>
        <dbReference type="Pfam" id="PF13505"/>
    </source>
</evidence>
<comment type="subcellular location">
    <subcellularLocation>
        <location evidence="1">Cell outer membrane</location>
    </subcellularLocation>
</comment>
<dbReference type="Pfam" id="PF13505">
    <property type="entry name" value="OMP_b-brl"/>
    <property type="match status" value="1"/>
</dbReference>
<proteinExistence type="predicted"/>
<evidence type="ECO:0000313" key="7">
    <source>
        <dbReference type="Proteomes" id="UP000608513"/>
    </source>
</evidence>
<feature type="compositionally biased region" description="Pro residues" evidence="3">
    <location>
        <begin position="234"/>
        <end position="256"/>
    </location>
</feature>
<dbReference type="GO" id="GO:0009279">
    <property type="term" value="C:cell outer membrane"/>
    <property type="evidence" value="ECO:0007669"/>
    <property type="project" value="UniProtKB-SubCell"/>
</dbReference>
<keyword evidence="7" id="KW-1185">Reference proteome</keyword>
<sequence length="262" mass="27535">MASKEYSSIAFRVGAIGLAVLGATLSTQAAAQWAPGWYIGGNVGRASTDFDQPAPIVAPGVGFGEDDKDTAWKLYGGYQINRNFAIEGGYYDLGRYDFGYAAPGGTGSARYQGLNLDLVGSLPLSDRFSVFGRIGAAYTRARTDFGGTSRSEREWGPKYGLGVEYAFTPQLAVRGEWERYRVDDAFRGRGDIDVASIGLVYRFGAPAVTRVVAPAPAPAVIPAPAPAPRVIAPVPAPAPQVAPAPAPAPVPAPAPAARPYRN</sequence>
<dbReference type="Gene3D" id="2.40.160.20">
    <property type="match status" value="1"/>
</dbReference>
<gene>
    <name evidence="6" type="ORF">H8N03_19595</name>
</gene>
<feature type="chain" id="PRO_5037364892" evidence="4">
    <location>
        <begin position="30"/>
        <end position="262"/>
    </location>
</feature>
<reference evidence="6" key="1">
    <citation type="submission" date="2020-08" db="EMBL/GenBank/DDBJ databases">
        <title>Ramlibacter sp. USB13 16S ribosomal RNA gene genome sequencing and assembly.</title>
        <authorList>
            <person name="Kang M."/>
        </authorList>
    </citation>
    <scope>NUCLEOTIDE SEQUENCE</scope>
    <source>
        <strain evidence="6">USB13</strain>
    </source>
</reference>
<evidence type="ECO:0000256" key="4">
    <source>
        <dbReference type="SAM" id="SignalP"/>
    </source>
</evidence>
<evidence type="ECO:0000256" key="2">
    <source>
        <dbReference type="ARBA" id="ARBA00022729"/>
    </source>
</evidence>
<comment type="caution">
    <text evidence="6">The sequence shown here is derived from an EMBL/GenBank/DDBJ whole genome shotgun (WGS) entry which is preliminary data.</text>
</comment>